<dbReference type="AlphaFoldDB" id="A0A3B6BZZ7"/>
<reference evidence="2" key="2">
    <citation type="submission" date="2018-10" db="UniProtKB">
        <authorList>
            <consortium name="EnsemblPlants"/>
        </authorList>
    </citation>
    <scope>IDENTIFICATION</scope>
</reference>
<sequence>MASLVVVDASGPAPVVERADMTRPPPCPVHNGYKCYPVPCPGGELFLVRCCLYGCPVEVVDVKVFRWNDEGNAWETVDTIGDRTFFVGNFIFAVQSAAEAGTQPNCIHVLREVCGGFGIYTVSLDDMTIRLSIVEGSDDDGQEVFWALSTSFGLEAARIIDTSDDVSNEVMQTRIEHCCGEQEKEDTGMSAAASREERQWRDLHTDLLQLLVPKISFIDFLHLKVVCKQWNFIKSPIQNAKVSPLLMTTQPAGRTKEDLVEIFDPVSEKKYSIRLNIPTSGLQFQGSQLLHFTKNGWVIVSRGGDHMIFLVNLFKNYPNGGHVIALPPLDILGLRGLSFSSVSGSPDFMVLAAGSTPNGEVVMIKTWRMGDEDWKDESAGHDNVTFFMASHSPVFLDGLFYFLDINGRLGVVDPNEDEMEWNILEKPNQPIRGSVEVHSREYYYNYLVEWKGELIAIIRENGDDGSVRTFKLDRSRMVWSELEGLEDAAVFWDRSNALIVVPPTGEDSCNKMFLPNYSEINSGGRTQAFYSFQEQCYRPSFYAKEPMNAIWFQPDLDLYLQ</sequence>
<dbReference type="Gramene" id="TraesWEE_scaffold_055797_01G000100.1">
    <property type="protein sequence ID" value="TraesWEE_scaffold_055797_01G000100.1"/>
    <property type="gene ID" value="TraesWEE_scaffold_055797_01G000100"/>
</dbReference>
<dbReference type="SUPFAM" id="SSF50952">
    <property type="entry name" value="Soluble quinoprotein glucose dehydrogenase"/>
    <property type="match status" value="1"/>
</dbReference>
<feature type="domain" description="KIB1-4 beta-propeller" evidence="1">
    <location>
        <begin position="267"/>
        <end position="500"/>
    </location>
</feature>
<protein>
    <recommendedName>
        <fullName evidence="1">KIB1-4 beta-propeller domain-containing protein</fullName>
    </recommendedName>
</protein>
<evidence type="ECO:0000313" key="2">
    <source>
        <dbReference type="EnsemblPlants" id="TraesCS2B02G111200.1"/>
    </source>
</evidence>
<evidence type="ECO:0000259" key="1">
    <source>
        <dbReference type="Pfam" id="PF03478"/>
    </source>
</evidence>
<dbReference type="PANTHER" id="PTHR33127">
    <property type="entry name" value="TRANSMEMBRANE PROTEIN"/>
    <property type="match status" value="1"/>
</dbReference>
<keyword evidence="3" id="KW-1185">Reference proteome</keyword>
<dbReference type="STRING" id="4565.A0A3B6BZZ7"/>
<dbReference type="Proteomes" id="UP000019116">
    <property type="component" value="Chromosome 2B"/>
</dbReference>
<dbReference type="InterPro" id="IPR011041">
    <property type="entry name" value="Quinoprot_gluc/sorb_DH_b-prop"/>
</dbReference>
<feature type="domain" description="KIB1-4 beta-propeller" evidence="1">
    <location>
        <begin position="3"/>
        <end position="112"/>
    </location>
</feature>
<dbReference type="PANTHER" id="PTHR33127:SF90">
    <property type="entry name" value="F-BOX DOMAIN-CONTAINING PROTEIN"/>
    <property type="match status" value="1"/>
</dbReference>
<gene>
    <name evidence="2" type="primary">LOC123040549</name>
</gene>
<dbReference type="EnsemblPlants" id="TraesCS2B02G111200.1">
    <property type="protein sequence ID" value="TraesCS2B02G111200.1"/>
    <property type="gene ID" value="TraesCS2B02G111200"/>
</dbReference>
<dbReference type="Gramene" id="TraesCAD_scaffold_012166_01G000200.1">
    <property type="protein sequence ID" value="TraesCAD_scaffold_012166_01G000200.1"/>
    <property type="gene ID" value="TraesCAD_scaffold_012166_01G000200"/>
</dbReference>
<dbReference type="OrthoDB" id="679467at2759"/>
<accession>A0A3B6BZZ7</accession>
<dbReference type="Pfam" id="PF03478">
    <property type="entry name" value="Beta-prop_KIB1-4"/>
    <property type="match status" value="2"/>
</dbReference>
<dbReference type="InterPro" id="IPR005174">
    <property type="entry name" value="KIB1-4_b-propeller"/>
</dbReference>
<dbReference type="Gramene" id="TraesCS2B03G0265500.1">
    <property type="protein sequence ID" value="TraesCS2B03G0265500.1.CDS"/>
    <property type="gene ID" value="TraesCS2B03G0265500"/>
</dbReference>
<proteinExistence type="predicted"/>
<reference evidence="2" key="1">
    <citation type="submission" date="2018-08" db="EMBL/GenBank/DDBJ databases">
        <authorList>
            <person name="Rossello M."/>
        </authorList>
    </citation>
    <scope>NUCLEOTIDE SEQUENCE [LARGE SCALE GENOMIC DNA]</scope>
    <source>
        <strain evidence="2">cv. Chinese Spring</strain>
    </source>
</reference>
<evidence type="ECO:0000313" key="3">
    <source>
        <dbReference type="Proteomes" id="UP000019116"/>
    </source>
</evidence>
<organism evidence="2">
    <name type="scientific">Triticum aestivum</name>
    <name type="common">Wheat</name>
    <dbReference type="NCBI Taxonomy" id="4565"/>
    <lineage>
        <taxon>Eukaryota</taxon>
        <taxon>Viridiplantae</taxon>
        <taxon>Streptophyta</taxon>
        <taxon>Embryophyta</taxon>
        <taxon>Tracheophyta</taxon>
        <taxon>Spermatophyta</taxon>
        <taxon>Magnoliopsida</taxon>
        <taxon>Liliopsida</taxon>
        <taxon>Poales</taxon>
        <taxon>Poaceae</taxon>
        <taxon>BOP clade</taxon>
        <taxon>Pooideae</taxon>
        <taxon>Triticodae</taxon>
        <taxon>Triticeae</taxon>
        <taxon>Triticinae</taxon>
        <taxon>Triticum</taxon>
    </lineage>
</organism>
<dbReference type="Gramene" id="TraesCS2B02G111200.1">
    <property type="protein sequence ID" value="TraesCS2B02G111200.1"/>
    <property type="gene ID" value="TraesCS2B02G111200"/>
</dbReference>
<name>A0A3B6BZZ7_WHEAT</name>